<feature type="transmembrane region" description="Helical" evidence="1">
    <location>
        <begin position="25"/>
        <end position="46"/>
    </location>
</feature>
<evidence type="ECO:0000313" key="3">
    <source>
        <dbReference type="Proteomes" id="UP001500655"/>
    </source>
</evidence>
<evidence type="ECO:0000256" key="1">
    <source>
        <dbReference type="SAM" id="Phobius"/>
    </source>
</evidence>
<name>A0ABP4W7I1_9ACTN</name>
<protein>
    <submittedName>
        <fullName evidence="2">DUF1360 domain-containing protein</fullName>
    </submittedName>
</protein>
<proteinExistence type="predicted"/>
<organism evidence="2 3">
    <name type="scientific">Luedemannella helvata</name>
    <dbReference type="NCBI Taxonomy" id="349315"/>
    <lineage>
        <taxon>Bacteria</taxon>
        <taxon>Bacillati</taxon>
        <taxon>Actinomycetota</taxon>
        <taxon>Actinomycetes</taxon>
        <taxon>Micromonosporales</taxon>
        <taxon>Micromonosporaceae</taxon>
        <taxon>Luedemannella</taxon>
    </lineage>
</organism>
<gene>
    <name evidence="2" type="ORF">GCM10009681_18310</name>
</gene>
<dbReference type="Pfam" id="PF07098">
    <property type="entry name" value="DUF1360"/>
    <property type="match status" value="1"/>
</dbReference>
<keyword evidence="3" id="KW-1185">Reference proteome</keyword>
<dbReference type="Proteomes" id="UP001500655">
    <property type="component" value="Unassembled WGS sequence"/>
</dbReference>
<evidence type="ECO:0000313" key="2">
    <source>
        <dbReference type="EMBL" id="GAA1747453.1"/>
    </source>
</evidence>
<dbReference type="EMBL" id="BAAALS010000007">
    <property type="protein sequence ID" value="GAA1747453.1"/>
    <property type="molecule type" value="Genomic_DNA"/>
</dbReference>
<keyword evidence="1" id="KW-0812">Transmembrane</keyword>
<reference evidence="3" key="1">
    <citation type="journal article" date="2019" name="Int. J. Syst. Evol. Microbiol.">
        <title>The Global Catalogue of Microorganisms (GCM) 10K type strain sequencing project: providing services to taxonomists for standard genome sequencing and annotation.</title>
        <authorList>
            <consortium name="The Broad Institute Genomics Platform"/>
            <consortium name="The Broad Institute Genome Sequencing Center for Infectious Disease"/>
            <person name="Wu L."/>
            <person name="Ma J."/>
        </authorList>
    </citation>
    <scope>NUCLEOTIDE SEQUENCE [LARGE SCALE GENOMIC DNA]</scope>
    <source>
        <strain evidence="3">JCM 13249</strain>
    </source>
</reference>
<keyword evidence="1" id="KW-1133">Transmembrane helix</keyword>
<accession>A0ABP4W7I1</accession>
<sequence length="176" mass="18462">MTLDVPRQVARDIKARYAGTARRPLGGYLAVMAGYTAAVGAAAGVARLTGRRLPDRVSAGDVALLSAATFRISRLITKDTITSPLRAPFTRFQESAGEGEVNEQPRGHGAQHAAGELFACPFCASVWTVTGLTAGLVFAPRLTRWVAAAATATAASDFLQLAYARARHAANHPGDT</sequence>
<comment type="caution">
    <text evidence="2">The sequence shown here is derived from an EMBL/GenBank/DDBJ whole genome shotgun (WGS) entry which is preliminary data.</text>
</comment>
<dbReference type="InterPro" id="IPR010773">
    <property type="entry name" value="Mycophage_PG1_Gp7"/>
</dbReference>
<keyword evidence="1" id="KW-0472">Membrane</keyword>
<dbReference type="RefSeq" id="WP_344078912.1">
    <property type="nucleotide sequence ID" value="NZ_BAAALS010000007.1"/>
</dbReference>